<keyword evidence="3" id="KW-1185">Reference proteome</keyword>
<dbReference type="AlphaFoldDB" id="A0AA86QUA8"/>
<protein>
    <submittedName>
        <fullName evidence="2">Hypothetical_protein</fullName>
    </submittedName>
</protein>
<sequence>MMTTKLFKKPIKECLTNHKLIIKLFNKTFAEKFFHVVNLYCQKQQQTGLKSISFQNKIREKQKKHIYQELKKYFNEELFNFTKVYSLLSYSSQRKKTNPICLKEFDEFMSYCSADAIKELIDNFLTVSRQSVSGTPHDKTYNSIKKLFQRIFTGYQNNSIVFDQIQGEKSIRIDVLDQASESALGFQIKQDIESDSFAQFQNSSADCFPNQDLNTNNNNQ</sequence>
<comment type="caution">
    <text evidence="1">The sequence shown here is derived from an EMBL/GenBank/DDBJ whole genome shotgun (WGS) entry which is preliminary data.</text>
</comment>
<proteinExistence type="predicted"/>
<gene>
    <name evidence="2" type="ORF">HINF_LOCUS21051</name>
    <name evidence="1" type="ORF">HINF_LOCUS50922</name>
</gene>
<organism evidence="1">
    <name type="scientific">Hexamita inflata</name>
    <dbReference type="NCBI Taxonomy" id="28002"/>
    <lineage>
        <taxon>Eukaryota</taxon>
        <taxon>Metamonada</taxon>
        <taxon>Diplomonadida</taxon>
        <taxon>Hexamitidae</taxon>
        <taxon>Hexamitinae</taxon>
        <taxon>Hexamita</taxon>
    </lineage>
</organism>
<reference evidence="1" key="1">
    <citation type="submission" date="2023-06" db="EMBL/GenBank/DDBJ databases">
        <authorList>
            <person name="Kurt Z."/>
        </authorList>
    </citation>
    <scope>NUCLEOTIDE SEQUENCE</scope>
</reference>
<dbReference type="EMBL" id="CAXDID020000057">
    <property type="protein sequence ID" value="CAL6008299.1"/>
    <property type="molecule type" value="Genomic_DNA"/>
</dbReference>
<name>A0AA86QUA8_9EUKA</name>
<dbReference type="Proteomes" id="UP001642409">
    <property type="component" value="Unassembled WGS sequence"/>
</dbReference>
<accession>A0AA86QUA8</accession>
<evidence type="ECO:0000313" key="2">
    <source>
        <dbReference type="EMBL" id="CAL6008299.1"/>
    </source>
</evidence>
<dbReference type="EMBL" id="CATOUU010000967">
    <property type="protein sequence ID" value="CAI9963277.1"/>
    <property type="molecule type" value="Genomic_DNA"/>
</dbReference>
<evidence type="ECO:0000313" key="1">
    <source>
        <dbReference type="EMBL" id="CAI9963277.1"/>
    </source>
</evidence>
<reference evidence="2 3" key="2">
    <citation type="submission" date="2024-07" db="EMBL/GenBank/DDBJ databases">
        <authorList>
            <person name="Akdeniz Z."/>
        </authorList>
    </citation>
    <scope>NUCLEOTIDE SEQUENCE [LARGE SCALE GENOMIC DNA]</scope>
</reference>
<evidence type="ECO:0000313" key="3">
    <source>
        <dbReference type="Proteomes" id="UP001642409"/>
    </source>
</evidence>